<dbReference type="SUPFAM" id="SSF90123">
    <property type="entry name" value="ABC transporter transmembrane region"/>
    <property type="match status" value="1"/>
</dbReference>
<dbReference type="GO" id="GO:0016887">
    <property type="term" value="F:ATP hydrolysis activity"/>
    <property type="evidence" value="ECO:0007669"/>
    <property type="project" value="InterPro"/>
</dbReference>
<evidence type="ECO:0000256" key="1">
    <source>
        <dbReference type="ARBA" id="ARBA00004651"/>
    </source>
</evidence>
<dbReference type="SUPFAM" id="SSF52540">
    <property type="entry name" value="P-loop containing nucleoside triphosphate hydrolases"/>
    <property type="match status" value="1"/>
</dbReference>
<dbReference type="Proteomes" id="UP000276899">
    <property type="component" value="Chromosome"/>
</dbReference>
<keyword evidence="12" id="KW-1185">Reference proteome</keyword>
<comment type="subcellular location">
    <subcellularLocation>
        <location evidence="1">Cell membrane</location>
        <topology evidence="1">Multi-pass membrane protein</topology>
    </subcellularLocation>
</comment>
<evidence type="ECO:0000256" key="5">
    <source>
        <dbReference type="ARBA" id="ARBA00022989"/>
    </source>
</evidence>
<keyword evidence="4 11" id="KW-0067">ATP-binding</keyword>
<dbReference type="InterPro" id="IPR036640">
    <property type="entry name" value="ABC1_TM_sf"/>
</dbReference>
<dbReference type="Pfam" id="PF00005">
    <property type="entry name" value="ABC_tran"/>
    <property type="match status" value="1"/>
</dbReference>
<keyword evidence="3" id="KW-0547">Nucleotide-binding</keyword>
<evidence type="ECO:0000259" key="9">
    <source>
        <dbReference type="PROSITE" id="PS50893"/>
    </source>
</evidence>
<reference evidence="11 12" key="1">
    <citation type="submission" date="2018-12" db="EMBL/GenBank/DDBJ databases">
        <authorList>
            <consortium name="Pathogen Informatics"/>
        </authorList>
    </citation>
    <scope>NUCLEOTIDE SEQUENCE [LARGE SCALE GENOMIC DNA]</scope>
    <source>
        <strain evidence="11 12">NCTC11923</strain>
    </source>
</reference>
<feature type="transmembrane region" description="Helical" evidence="8">
    <location>
        <begin position="73"/>
        <end position="97"/>
    </location>
</feature>
<dbReference type="RefSeq" id="WP_126412253.1">
    <property type="nucleotide sequence ID" value="NZ_CBCRWE010000037.1"/>
</dbReference>
<dbReference type="GO" id="GO:0005886">
    <property type="term" value="C:plasma membrane"/>
    <property type="evidence" value="ECO:0007669"/>
    <property type="project" value="UniProtKB-SubCell"/>
</dbReference>
<dbReference type="GO" id="GO:0015421">
    <property type="term" value="F:ABC-type oligopeptide transporter activity"/>
    <property type="evidence" value="ECO:0007669"/>
    <property type="project" value="TreeGrafter"/>
</dbReference>
<dbReference type="Gene3D" id="1.20.1560.10">
    <property type="entry name" value="ABC transporter type 1, transmembrane domain"/>
    <property type="match status" value="1"/>
</dbReference>
<dbReference type="Pfam" id="PF00664">
    <property type="entry name" value="ABC_membrane"/>
    <property type="match status" value="1"/>
</dbReference>
<dbReference type="EMBL" id="LR134363">
    <property type="protein sequence ID" value="VEG74756.1"/>
    <property type="molecule type" value="Genomic_DNA"/>
</dbReference>
<protein>
    <submittedName>
        <fullName evidence="11">Multidrug resistance ABC transporter ATP-binding/permease protein BmrA</fullName>
        <ecNumber evidence="11">3.6.3.-</ecNumber>
    </submittedName>
</protein>
<dbReference type="InterPro" id="IPR011527">
    <property type="entry name" value="ABC1_TM_dom"/>
</dbReference>
<accession>A0A3S4WKB4</accession>
<name>A0A3S4WKB4_9ACTO</name>
<proteinExistence type="predicted"/>
<dbReference type="GO" id="GO:0005524">
    <property type="term" value="F:ATP binding"/>
    <property type="evidence" value="ECO:0007669"/>
    <property type="project" value="UniProtKB-KW"/>
</dbReference>
<evidence type="ECO:0000256" key="2">
    <source>
        <dbReference type="ARBA" id="ARBA00022692"/>
    </source>
</evidence>
<keyword evidence="11" id="KW-0378">Hydrolase</keyword>
<organism evidence="11 12">
    <name type="scientific">Actinomyces slackii</name>
    <dbReference type="NCBI Taxonomy" id="52774"/>
    <lineage>
        <taxon>Bacteria</taxon>
        <taxon>Bacillati</taxon>
        <taxon>Actinomycetota</taxon>
        <taxon>Actinomycetes</taxon>
        <taxon>Actinomycetales</taxon>
        <taxon>Actinomycetaceae</taxon>
        <taxon>Actinomyces</taxon>
    </lineage>
</organism>
<feature type="domain" description="ABC transporter" evidence="9">
    <location>
        <begin position="354"/>
        <end position="585"/>
    </location>
</feature>
<dbReference type="PROSITE" id="PS50893">
    <property type="entry name" value="ABC_TRANSPORTER_2"/>
    <property type="match status" value="1"/>
</dbReference>
<dbReference type="SMART" id="SM00382">
    <property type="entry name" value="AAA"/>
    <property type="match status" value="1"/>
</dbReference>
<feature type="region of interest" description="Disordered" evidence="7">
    <location>
        <begin position="331"/>
        <end position="350"/>
    </location>
</feature>
<feature type="transmembrane region" description="Helical" evidence="8">
    <location>
        <begin position="292"/>
        <end position="316"/>
    </location>
</feature>
<evidence type="ECO:0000256" key="7">
    <source>
        <dbReference type="SAM" id="MobiDB-lite"/>
    </source>
</evidence>
<dbReference type="KEGG" id="asla:NCTC11923_01395"/>
<keyword evidence="2 8" id="KW-0812">Transmembrane</keyword>
<dbReference type="EC" id="3.6.3.-" evidence="11"/>
<feature type="transmembrane region" description="Helical" evidence="8">
    <location>
        <begin position="257"/>
        <end position="280"/>
    </location>
</feature>
<feature type="transmembrane region" description="Helical" evidence="8">
    <location>
        <begin position="151"/>
        <end position="170"/>
    </location>
</feature>
<sequence>MTSIGPAAPAPPSDQPPLPMREGLRVLYPYARPHLPAIGAGIVLGLLATATSLATPLATKRVLDILGGEGSLIVPVLILVALLIAGTLAGGAQAFVLGRVAEHVVLSARTTLIERFFRARLMAVQRFRTGELITRVTSDTVLLRSAVTSSVVDLVNGMVALVGTIVLMGVLDWPMLLIALVAVAGVTAMIGILLPRISHAEERAQDALGDLGATLEGSLRALRTIKASRAEGREIARISGQAEHSTKHSVRAVVYEALVWSIADGGMQLAMIAILGVGAWRVSTGDMATSTLVAFLLYAFNLVNPITVLSTVLADLQSGLAAAARIRQTESLTAEEDAEPASRQAPPSAHAPVLSLRGVSAAYDGTPALEAVSLDIPRTGHTALVGPSGAGKTTVFSLLLRFLDPTEGTIALDGTPYSELSIDQVRSRIAYVEQETPIIPGTVRDNVLLRSPTSDDAAAWRALAAARLDERIRSMPLGLDTVVADTRLSGGERQRLAVARALVGSPEILLLDEATAQLDAGTEAAIAEVIAQASRSGAVITIAHRLSTVLDADQIIVMDGGRLRDRGTHAELMARDSLYRESVQALRIHSAPPEAGTQTVSPH</sequence>
<evidence type="ECO:0000256" key="3">
    <source>
        <dbReference type="ARBA" id="ARBA00022741"/>
    </source>
</evidence>
<dbReference type="InterPro" id="IPR017871">
    <property type="entry name" value="ABC_transporter-like_CS"/>
</dbReference>
<feature type="transmembrane region" description="Helical" evidence="8">
    <location>
        <begin position="176"/>
        <end position="194"/>
    </location>
</feature>
<dbReference type="CDD" id="cd18551">
    <property type="entry name" value="ABC_6TM_LmrA_like"/>
    <property type="match status" value="1"/>
</dbReference>
<dbReference type="AlphaFoldDB" id="A0A3S4WKB4"/>
<evidence type="ECO:0000256" key="4">
    <source>
        <dbReference type="ARBA" id="ARBA00022840"/>
    </source>
</evidence>
<dbReference type="InterPro" id="IPR003593">
    <property type="entry name" value="AAA+_ATPase"/>
</dbReference>
<dbReference type="InterPro" id="IPR027417">
    <property type="entry name" value="P-loop_NTPase"/>
</dbReference>
<keyword evidence="5 8" id="KW-1133">Transmembrane helix</keyword>
<evidence type="ECO:0000256" key="6">
    <source>
        <dbReference type="ARBA" id="ARBA00023136"/>
    </source>
</evidence>
<dbReference type="Gene3D" id="3.40.50.300">
    <property type="entry name" value="P-loop containing nucleotide triphosphate hydrolases"/>
    <property type="match status" value="1"/>
</dbReference>
<evidence type="ECO:0000256" key="8">
    <source>
        <dbReference type="SAM" id="Phobius"/>
    </source>
</evidence>
<evidence type="ECO:0000259" key="10">
    <source>
        <dbReference type="PROSITE" id="PS50929"/>
    </source>
</evidence>
<feature type="transmembrane region" description="Helical" evidence="8">
    <location>
        <begin position="35"/>
        <end position="53"/>
    </location>
</feature>
<dbReference type="PANTHER" id="PTHR43394:SF1">
    <property type="entry name" value="ATP-BINDING CASSETTE SUB-FAMILY B MEMBER 10, MITOCHONDRIAL"/>
    <property type="match status" value="1"/>
</dbReference>
<dbReference type="PROSITE" id="PS00211">
    <property type="entry name" value="ABC_TRANSPORTER_1"/>
    <property type="match status" value="1"/>
</dbReference>
<gene>
    <name evidence="11" type="primary">bmrA_3</name>
    <name evidence="11" type="ORF">NCTC11923_01395</name>
</gene>
<keyword evidence="6 8" id="KW-0472">Membrane</keyword>
<evidence type="ECO:0000313" key="12">
    <source>
        <dbReference type="Proteomes" id="UP000276899"/>
    </source>
</evidence>
<dbReference type="InterPro" id="IPR039421">
    <property type="entry name" value="Type_1_exporter"/>
</dbReference>
<dbReference type="STRING" id="1278298.GCA_000428685_02482"/>
<dbReference type="PROSITE" id="PS50929">
    <property type="entry name" value="ABC_TM1F"/>
    <property type="match status" value="1"/>
</dbReference>
<evidence type="ECO:0000313" key="11">
    <source>
        <dbReference type="EMBL" id="VEG74756.1"/>
    </source>
</evidence>
<dbReference type="PANTHER" id="PTHR43394">
    <property type="entry name" value="ATP-DEPENDENT PERMEASE MDL1, MITOCHONDRIAL"/>
    <property type="match status" value="1"/>
</dbReference>
<feature type="domain" description="ABC transmembrane type-1" evidence="10">
    <location>
        <begin position="40"/>
        <end position="318"/>
    </location>
</feature>
<dbReference type="InterPro" id="IPR003439">
    <property type="entry name" value="ABC_transporter-like_ATP-bd"/>
</dbReference>